<organism evidence="7 8">
    <name type="scientific">Passalora fulva</name>
    <name type="common">Tomato leaf mold</name>
    <name type="synonym">Cladosporium fulvum</name>
    <dbReference type="NCBI Taxonomy" id="5499"/>
    <lineage>
        <taxon>Eukaryota</taxon>
        <taxon>Fungi</taxon>
        <taxon>Dikarya</taxon>
        <taxon>Ascomycota</taxon>
        <taxon>Pezizomycotina</taxon>
        <taxon>Dothideomycetes</taxon>
        <taxon>Dothideomycetidae</taxon>
        <taxon>Mycosphaerellales</taxon>
        <taxon>Mycosphaerellaceae</taxon>
        <taxon>Fulvia</taxon>
    </lineage>
</organism>
<feature type="domain" description="Zn(2)-C6 fungal-type" evidence="6">
    <location>
        <begin position="7"/>
        <end position="39"/>
    </location>
</feature>
<evidence type="ECO:0000256" key="2">
    <source>
        <dbReference type="ARBA" id="ARBA00022723"/>
    </source>
</evidence>
<dbReference type="KEGG" id="ffu:CLAFUR5_06005"/>
<gene>
    <name evidence="7" type="ORF">CLAFUR5_06005</name>
</gene>
<dbReference type="AlphaFoldDB" id="A0A9Q8P9C3"/>
<dbReference type="EMBL" id="CP090167">
    <property type="protein sequence ID" value="UJO18119.1"/>
    <property type="molecule type" value="Genomic_DNA"/>
</dbReference>
<accession>A0A9Q8P9C3</accession>
<dbReference type="GO" id="GO:0000981">
    <property type="term" value="F:DNA-binding transcription factor activity, RNA polymerase II-specific"/>
    <property type="evidence" value="ECO:0007669"/>
    <property type="project" value="InterPro"/>
</dbReference>
<dbReference type="RefSeq" id="XP_047762485.1">
    <property type="nucleotide sequence ID" value="XM_047905153.1"/>
</dbReference>
<keyword evidence="8" id="KW-1185">Reference proteome</keyword>
<evidence type="ECO:0000256" key="3">
    <source>
        <dbReference type="ARBA" id="ARBA00023125"/>
    </source>
</evidence>
<dbReference type="PROSITE" id="PS00463">
    <property type="entry name" value="ZN2_CY6_FUNGAL_1"/>
    <property type="match status" value="1"/>
</dbReference>
<proteinExistence type="predicted"/>
<dbReference type="GO" id="GO:0003677">
    <property type="term" value="F:DNA binding"/>
    <property type="evidence" value="ECO:0007669"/>
    <property type="project" value="UniProtKB-KW"/>
</dbReference>
<protein>
    <recommendedName>
        <fullName evidence="6">Zn(2)-C6 fungal-type domain-containing protein</fullName>
    </recommendedName>
</protein>
<dbReference type="InterPro" id="IPR036864">
    <property type="entry name" value="Zn2-C6_fun-type_DNA-bd_sf"/>
</dbReference>
<dbReference type="OrthoDB" id="4898680at2759"/>
<evidence type="ECO:0000256" key="4">
    <source>
        <dbReference type="ARBA" id="ARBA00023242"/>
    </source>
</evidence>
<dbReference type="SUPFAM" id="SSF57701">
    <property type="entry name" value="Zn2/Cys6 DNA-binding domain"/>
    <property type="match status" value="1"/>
</dbReference>
<evidence type="ECO:0000256" key="5">
    <source>
        <dbReference type="SAM" id="MobiDB-lite"/>
    </source>
</evidence>
<dbReference type="GeneID" id="71985883"/>
<dbReference type="InterPro" id="IPR001138">
    <property type="entry name" value="Zn2Cys6_DnaBD"/>
</dbReference>
<keyword evidence="2" id="KW-0479">Metal-binding</keyword>
<dbReference type="GO" id="GO:0008270">
    <property type="term" value="F:zinc ion binding"/>
    <property type="evidence" value="ECO:0007669"/>
    <property type="project" value="InterPro"/>
</dbReference>
<name>A0A9Q8P9C3_PASFU</name>
<dbReference type="PANTHER" id="PTHR46910">
    <property type="entry name" value="TRANSCRIPTION FACTOR PDR1"/>
    <property type="match status" value="1"/>
</dbReference>
<dbReference type="Proteomes" id="UP000756132">
    <property type="component" value="Chromosome 5"/>
</dbReference>
<dbReference type="CDD" id="cd12148">
    <property type="entry name" value="fungal_TF_MHR"/>
    <property type="match status" value="1"/>
</dbReference>
<dbReference type="GO" id="GO:0005634">
    <property type="term" value="C:nucleus"/>
    <property type="evidence" value="ECO:0007669"/>
    <property type="project" value="UniProtKB-SubCell"/>
</dbReference>
<evidence type="ECO:0000259" key="6">
    <source>
        <dbReference type="PROSITE" id="PS50048"/>
    </source>
</evidence>
<evidence type="ECO:0000313" key="8">
    <source>
        <dbReference type="Proteomes" id="UP000756132"/>
    </source>
</evidence>
<dbReference type="Gene3D" id="4.10.240.10">
    <property type="entry name" value="Zn(2)-C6 fungal-type DNA-binding domain"/>
    <property type="match status" value="1"/>
</dbReference>
<dbReference type="PROSITE" id="PS50048">
    <property type="entry name" value="ZN2_CY6_FUNGAL_2"/>
    <property type="match status" value="1"/>
</dbReference>
<evidence type="ECO:0000313" key="7">
    <source>
        <dbReference type="EMBL" id="UJO18119.1"/>
    </source>
</evidence>
<dbReference type="CDD" id="cd00067">
    <property type="entry name" value="GAL4"/>
    <property type="match status" value="1"/>
</dbReference>
<keyword evidence="4" id="KW-0539">Nucleus</keyword>
<dbReference type="PANTHER" id="PTHR46910:SF3">
    <property type="entry name" value="HALOTOLERANCE PROTEIN 9-RELATED"/>
    <property type="match status" value="1"/>
</dbReference>
<sequence length="671" mass="74344">MPARLAACDPCRISRVACDHVRPVCSRCHKENNVEGCVYRDRPFKRRRRSENASPRPPSTPATARPDSNSTSPAFVERPLALPVHAYPNPGFLGDSSHTAIFEQIVASHESSEVHTPTTPGIVTAHLAQGRQASQGPQLLRGSALLDSLRSTLRPSSCANLLKAWSWKGTNLALAGDLLRPCIDTVVRVLSSQCPSIDVSQKLLTNSLVALKADSTYDVSRYRSQFVNDNIRWESLGLFLVAISRAATDLDEYGELYRTQPDRRKWQTTALELSDQCLEICLSLDCLNDLQLLLQYENWIAHSMVDGDQSYHSWRKLGDVISSLFALGYHERIDTEGQLPAFLKDLRSTALARTFSGDKNVSIFLGRPPRIHSNYCEVKSVITSIAPPSACEQLPEQGGDIRFSYALESWWTASCALLKEQILDGPRNRGYEQRLGIARDVQAQAEQLWQSLPSRFRLEGPLRLCDKFSPVERDFLASAKLNYLHVHFLIHLTLTQCTPEPDVELLGVAVQILNLTVEATVLKSHVENSGTGHVWKVAYYGLPAAGIICLCLLNRRLGTHNGGIPVFQTIQDLGVLVAHTETGALIHVDEPNYSLLAAATGTVKSLLEKTLSGTITQPYQVHSRPLETPAPPDWAPWSAEQGGWDFELDFWLNLADHPELSSNPTHNFAAS</sequence>
<reference evidence="7" key="2">
    <citation type="journal article" date="2022" name="Microb. Genom.">
        <title>A chromosome-scale genome assembly of the tomato pathogen Cladosporium fulvum reveals a compartmentalized genome architecture and the presence of a dispensable chromosome.</title>
        <authorList>
            <person name="Zaccaron A.Z."/>
            <person name="Chen L.H."/>
            <person name="Samaras A."/>
            <person name="Stergiopoulos I."/>
        </authorList>
    </citation>
    <scope>NUCLEOTIDE SEQUENCE</scope>
    <source>
        <strain evidence="7">Race5_Kim</strain>
    </source>
</reference>
<dbReference type="Pfam" id="PF00172">
    <property type="entry name" value="Zn_clus"/>
    <property type="match status" value="1"/>
</dbReference>
<keyword evidence="3" id="KW-0238">DNA-binding</keyword>
<feature type="region of interest" description="Disordered" evidence="5">
    <location>
        <begin position="46"/>
        <end position="74"/>
    </location>
</feature>
<reference evidence="7" key="1">
    <citation type="submission" date="2021-12" db="EMBL/GenBank/DDBJ databases">
        <authorList>
            <person name="Zaccaron A."/>
            <person name="Stergiopoulos I."/>
        </authorList>
    </citation>
    <scope>NUCLEOTIDE SEQUENCE</scope>
    <source>
        <strain evidence="7">Race5_Kim</strain>
    </source>
</reference>
<dbReference type="InterPro" id="IPR050987">
    <property type="entry name" value="AtrR-like"/>
</dbReference>
<comment type="subcellular location">
    <subcellularLocation>
        <location evidence="1">Nucleus</location>
    </subcellularLocation>
</comment>
<evidence type="ECO:0000256" key="1">
    <source>
        <dbReference type="ARBA" id="ARBA00004123"/>
    </source>
</evidence>